<feature type="chain" id="PRO_5037610809" evidence="1">
    <location>
        <begin position="26"/>
        <end position="176"/>
    </location>
</feature>
<sequence>MKKLITATLVLMLASISFGTSSVKAAGDSRADVFYKGNDLYNTIKVTKALHNSPSDPSVVNYVSPIQDVKIIRSAFLINSYNGHTWIRYNSYRLAGPSTMRMKDRYLIPMDLDKDFNASNATLKVNSHLPARTSIYDSSIGGNEVGSLTPQTVDVRQAWYEIETWLGPKWIGYQLR</sequence>
<reference evidence="2" key="2">
    <citation type="submission" date="2020-09" db="EMBL/GenBank/DDBJ databases">
        <authorList>
            <person name="Sun Q."/>
            <person name="Zhou Y."/>
        </authorList>
    </citation>
    <scope>NUCLEOTIDE SEQUENCE</scope>
    <source>
        <strain evidence="2">CGMCC 1.12698</strain>
    </source>
</reference>
<comment type="caution">
    <text evidence="2">The sequence shown here is derived from an EMBL/GenBank/DDBJ whole genome shotgun (WGS) entry which is preliminary data.</text>
</comment>
<accession>A0A917AP12</accession>
<keyword evidence="3" id="KW-1185">Reference proteome</keyword>
<name>A0A917AP12_9BACI</name>
<keyword evidence="1" id="KW-0732">Signal</keyword>
<gene>
    <name evidence="2" type="ORF">GCM10007140_12170</name>
</gene>
<protein>
    <submittedName>
        <fullName evidence="2">Uncharacterized protein</fullName>
    </submittedName>
</protein>
<organism evidence="2 3">
    <name type="scientific">Priestia taiwanensis</name>
    <dbReference type="NCBI Taxonomy" id="1347902"/>
    <lineage>
        <taxon>Bacteria</taxon>
        <taxon>Bacillati</taxon>
        <taxon>Bacillota</taxon>
        <taxon>Bacilli</taxon>
        <taxon>Bacillales</taxon>
        <taxon>Bacillaceae</taxon>
        <taxon>Priestia</taxon>
    </lineage>
</organism>
<dbReference type="EMBL" id="BMFK01000001">
    <property type="protein sequence ID" value="GGE63497.1"/>
    <property type="molecule type" value="Genomic_DNA"/>
</dbReference>
<evidence type="ECO:0000313" key="3">
    <source>
        <dbReference type="Proteomes" id="UP000605259"/>
    </source>
</evidence>
<dbReference type="AlphaFoldDB" id="A0A917AP12"/>
<feature type="signal peptide" evidence="1">
    <location>
        <begin position="1"/>
        <end position="25"/>
    </location>
</feature>
<dbReference type="Proteomes" id="UP000605259">
    <property type="component" value="Unassembled WGS sequence"/>
</dbReference>
<dbReference type="RefSeq" id="WP_188387501.1">
    <property type="nucleotide sequence ID" value="NZ_BMFK01000001.1"/>
</dbReference>
<proteinExistence type="predicted"/>
<evidence type="ECO:0000313" key="2">
    <source>
        <dbReference type="EMBL" id="GGE63497.1"/>
    </source>
</evidence>
<reference evidence="2" key="1">
    <citation type="journal article" date="2014" name="Int. J. Syst. Evol. Microbiol.">
        <title>Complete genome sequence of Corynebacterium casei LMG S-19264T (=DSM 44701T), isolated from a smear-ripened cheese.</title>
        <authorList>
            <consortium name="US DOE Joint Genome Institute (JGI-PGF)"/>
            <person name="Walter F."/>
            <person name="Albersmeier A."/>
            <person name="Kalinowski J."/>
            <person name="Ruckert C."/>
        </authorList>
    </citation>
    <scope>NUCLEOTIDE SEQUENCE</scope>
    <source>
        <strain evidence="2">CGMCC 1.12698</strain>
    </source>
</reference>
<evidence type="ECO:0000256" key="1">
    <source>
        <dbReference type="SAM" id="SignalP"/>
    </source>
</evidence>